<keyword evidence="1" id="KW-0175">Coiled coil</keyword>
<name>A0A4U6XIU5_9PEZI</name>
<feature type="compositionally biased region" description="Pro residues" evidence="2">
    <location>
        <begin position="248"/>
        <end position="258"/>
    </location>
</feature>
<feature type="region of interest" description="Disordered" evidence="2">
    <location>
        <begin position="460"/>
        <end position="511"/>
    </location>
</feature>
<feature type="compositionally biased region" description="Pro residues" evidence="2">
    <location>
        <begin position="213"/>
        <end position="227"/>
    </location>
</feature>
<keyword evidence="5" id="KW-1185">Reference proteome</keyword>
<evidence type="ECO:0000256" key="1">
    <source>
        <dbReference type="SAM" id="Coils"/>
    </source>
</evidence>
<feature type="region of interest" description="Disordered" evidence="2">
    <location>
        <begin position="912"/>
        <end position="975"/>
    </location>
</feature>
<evidence type="ECO:0000313" key="5">
    <source>
        <dbReference type="Proteomes" id="UP000310108"/>
    </source>
</evidence>
<sequence length="1011" mass="111343">MMASAAESCDKAATASAATRKPLNFLDLPLETQKDIFSHCCQSDLICLALVSRHFRELAAAQLYRNFHIVFPDEDDPSFDSPIDSLAGGLETFVSSDYNYAQHLRDISLDTLSAGDKAEAAYKPYLYSASCGKFMSTLLLLTLKNTKSLETFRWNIRVELSRPVYRALHQIASLKNFHVRMQAGPSLFEIPPTLPYTSSQPPQPTSTQAHWDPLPPFSTVPPPPPPFASMSFSVPPPYNNNSNSTSLGPPPPLPPALRPAPRSRRRISANEPATLSGFRKLNSLAVLDIDSLDTITEIKSCVRNSTSTLTKLKLSFSTHLALQSRKPPPDADPDDSDQDDEFQVVPMPIAPGWDEAGGPAKAFRAQEERKSQESVLGRIFDVEPFLVKRSHRKTLKGKEKLDAATNTREVGSPAEAFMSRLREVSTKLMASITNGDADDGSKQEILDMIEKASRKYLEAEEAKAAGATQPQSKSEAGPATSDEDHPAGPAPSTTDAGTHPATSIQAPEPSTVVTDISAMPKANYGTDANPEDINVEEPIAIEETDEPLDLKNDQKKEGSAAAPGIIASQAQDAAPESPTTSRAAAALATQKTNFETLVLRLQYLLSEAAEMHEKLDTLRNVNPQDRDRIRSVENQLQGYYRDVDNVRTELNATEAELRDVEKQVNGMATTAHGEDEVMNEYIRSTRGVALKSFSVHLIPVKASVLRTAIDVRVLKRLTLLNVGNQAPIWTMLAKENKVQPLPLRKIFTDNVSITFLTFAGQLEEITELFILERSVKYKPESFAPKTNVVMDQIRRLVLKKHMPTLSKLMIKNDSGSSWDVDEKAMLLICNRGRQLEELAAAVGIRAIHTFMQHISGLVSLRALNITQFRNDDTCVWVMRETRKFIVDNLCHYPELKLEWISIDDDRVERIIRPPPQTPAAKAEEKKNKKGKSKAGAGSSFGAFGGPGTATGTGGPSVFPPLPLPGWETDSDSDDEDTDIVANTKLETVEGVHFYDVWDVRIFKKEVMAGRL</sequence>
<accession>A0A4U6XIU5</accession>
<dbReference type="Proteomes" id="UP000310108">
    <property type="component" value="Unassembled WGS sequence"/>
</dbReference>
<evidence type="ECO:0000313" key="4">
    <source>
        <dbReference type="EMBL" id="TKW55443.1"/>
    </source>
</evidence>
<feature type="compositionally biased region" description="Gly residues" evidence="2">
    <location>
        <begin position="942"/>
        <end position="954"/>
    </location>
</feature>
<feature type="compositionally biased region" description="Polar residues" evidence="2">
    <location>
        <begin position="491"/>
        <end position="505"/>
    </location>
</feature>
<feature type="compositionally biased region" description="Low complexity" evidence="2">
    <location>
        <begin position="228"/>
        <end position="247"/>
    </location>
</feature>
<reference evidence="4 5" key="1">
    <citation type="journal article" date="2019" name="PLoS ONE">
        <title>Comparative genome analysis indicates high evolutionary potential of pathogenicity genes in Colletotrichum tanaceti.</title>
        <authorList>
            <person name="Lelwala R.V."/>
            <person name="Korhonen P.K."/>
            <person name="Young N.D."/>
            <person name="Scott J.B."/>
            <person name="Ades P.A."/>
            <person name="Gasser R.B."/>
            <person name="Taylor P.W.J."/>
        </authorList>
    </citation>
    <scope>NUCLEOTIDE SEQUENCE [LARGE SCALE GENOMIC DNA]</scope>
    <source>
        <strain evidence="4">BRIP57314</strain>
    </source>
</reference>
<dbReference type="AlphaFoldDB" id="A0A4U6XIU5"/>
<dbReference type="EMBL" id="PJEX01000099">
    <property type="protein sequence ID" value="TKW55443.1"/>
    <property type="molecule type" value="Genomic_DNA"/>
</dbReference>
<dbReference type="STRING" id="1306861.A0A4U6XIU5"/>
<evidence type="ECO:0000256" key="2">
    <source>
        <dbReference type="SAM" id="MobiDB-lite"/>
    </source>
</evidence>
<dbReference type="PROSITE" id="PS50181">
    <property type="entry name" value="FBOX"/>
    <property type="match status" value="1"/>
</dbReference>
<feature type="compositionally biased region" description="Low complexity" evidence="2">
    <location>
        <begin position="195"/>
        <end position="208"/>
    </location>
</feature>
<gene>
    <name evidence="4" type="ORF">CTA1_9488</name>
</gene>
<proteinExistence type="predicted"/>
<dbReference type="Pfam" id="PF12937">
    <property type="entry name" value="F-box-like"/>
    <property type="match status" value="1"/>
</dbReference>
<feature type="domain" description="F-box" evidence="3">
    <location>
        <begin position="22"/>
        <end position="67"/>
    </location>
</feature>
<feature type="compositionally biased region" description="Acidic residues" evidence="2">
    <location>
        <begin position="331"/>
        <end position="342"/>
    </location>
</feature>
<dbReference type="SUPFAM" id="SSF81383">
    <property type="entry name" value="F-box domain"/>
    <property type="match status" value="1"/>
</dbReference>
<comment type="caution">
    <text evidence="4">The sequence shown here is derived from an EMBL/GenBank/DDBJ whole genome shotgun (WGS) entry which is preliminary data.</text>
</comment>
<feature type="region of interest" description="Disordered" evidence="2">
    <location>
        <begin position="319"/>
        <end position="342"/>
    </location>
</feature>
<feature type="coiled-coil region" evidence="1">
    <location>
        <begin position="629"/>
        <end position="670"/>
    </location>
</feature>
<dbReference type="InterPro" id="IPR036047">
    <property type="entry name" value="F-box-like_dom_sf"/>
</dbReference>
<protein>
    <recommendedName>
        <fullName evidence="3">F-box domain-containing protein</fullName>
    </recommendedName>
</protein>
<dbReference type="InterPro" id="IPR001810">
    <property type="entry name" value="F-box_dom"/>
</dbReference>
<organism evidence="4 5">
    <name type="scientific">Colletotrichum tanaceti</name>
    <dbReference type="NCBI Taxonomy" id="1306861"/>
    <lineage>
        <taxon>Eukaryota</taxon>
        <taxon>Fungi</taxon>
        <taxon>Dikarya</taxon>
        <taxon>Ascomycota</taxon>
        <taxon>Pezizomycotina</taxon>
        <taxon>Sordariomycetes</taxon>
        <taxon>Hypocreomycetidae</taxon>
        <taxon>Glomerellales</taxon>
        <taxon>Glomerellaceae</taxon>
        <taxon>Colletotrichum</taxon>
        <taxon>Colletotrichum destructivum species complex</taxon>
    </lineage>
</organism>
<evidence type="ECO:0000259" key="3">
    <source>
        <dbReference type="PROSITE" id="PS50181"/>
    </source>
</evidence>
<feature type="region of interest" description="Disordered" evidence="2">
    <location>
        <begin position="192"/>
        <end position="264"/>
    </location>
</feature>